<dbReference type="Gene3D" id="3.40.630.30">
    <property type="match status" value="1"/>
</dbReference>
<dbReference type="RefSeq" id="WP_101624186.1">
    <property type="nucleotide sequence ID" value="NZ_FXZC01000003.1"/>
</dbReference>
<dbReference type="Proteomes" id="UP000234333">
    <property type="component" value="Unassembled WGS sequence"/>
</dbReference>
<reference evidence="4" key="1">
    <citation type="submission" date="2017-03" db="EMBL/GenBank/DDBJ databases">
        <authorList>
            <person name="Monnet C."/>
        </authorList>
    </citation>
    <scope>NUCLEOTIDE SEQUENCE [LARGE SCALE GENOMIC DNA]</scope>
    <source>
        <strain evidence="4">CIP 102111</strain>
    </source>
</reference>
<dbReference type="Pfam" id="PF00583">
    <property type="entry name" value="Acetyltransf_1"/>
    <property type="match status" value="1"/>
</dbReference>
<evidence type="ECO:0000256" key="1">
    <source>
        <dbReference type="SAM" id="MobiDB-lite"/>
    </source>
</evidence>
<evidence type="ECO:0000313" key="4">
    <source>
        <dbReference type="Proteomes" id="UP000234333"/>
    </source>
</evidence>
<feature type="compositionally biased region" description="Low complexity" evidence="1">
    <location>
        <begin position="207"/>
        <end position="219"/>
    </location>
</feature>
<evidence type="ECO:0000259" key="2">
    <source>
        <dbReference type="PROSITE" id="PS51186"/>
    </source>
</evidence>
<name>A0A2H1J3U4_9MICO</name>
<dbReference type="SUPFAM" id="SSF55729">
    <property type="entry name" value="Acyl-CoA N-acyltransferases (Nat)"/>
    <property type="match status" value="1"/>
</dbReference>
<feature type="compositionally biased region" description="Basic and acidic residues" evidence="1">
    <location>
        <begin position="229"/>
        <end position="240"/>
    </location>
</feature>
<dbReference type="InterPro" id="IPR016181">
    <property type="entry name" value="Acyl_CoA_acyltransferase"/>
</dbReference>
<gene>
    <name evidence="3" type="ORF">BC102111_01911</name>
</gene>
<dbReference type="GeneID" id="99775105"/>
<dbReference type="AlphaFoldDB" id="A0A2H1J3U4"/>
<feature type="domain" description="N-acetyltransferase" evidence="2">
    <location>
        <begin position="1"/>
        <end position="154"/>
    </location>
</feature>
<keyword evidence="3" id="KW-0808">Transferase</keyword>
<feature type="compositionally biased region" description="Basic and acidic residues" evidence="1">
    <location>
        <begin position="150"/>
        <end position="163"/>
    </location>
</feature>
<dbReference type="InterPro" id="IPR000182">
    <property type="entry name" value="GNAT_dom"/>
</dbReference>
<organism evidence="3 4">
    <name type="scientific">Brevibacterium casei CIP 102111</name>
    <dbReference type="NCBI Taxonomy" id="1255625"/>
    <lineage>
        <taxon>Bacteria</taxon>
        <taxon>Bacillati</taxon>
        <taxon>Actinomycetota</taxon>
        <taxon>Actinomycetes</taxon>
        <taxon>Micrococcales</taxon>
        <taxon>Brevibacteriaceae</taxon>
        <taxon>Brevibacterium</taxon>
    </lineage>
</organism>
<protein>
    <submittedName>
        <fullName evidence="3">Acetyltransferase (GNAT) family protein</fullName>
    </submittedName>
</protein>
<sequence>MTTPDGSAPVTDRSLAFEWRGEVTNDEINILHAEAFEHRVLDDDWLTHLEALSLGWVTARDAVGLVGFVNIIWDGGVHAFIEDTAVAVRARRRGIGRRLIEIAREHSTAAGCEWLHVDFDDHLREFYFDACGFAPTNAGLMRLRCSTSRAHTDDSPGRADDGPGNRGRQPSQRGRRPRQSRTGESQPSDRERQPGPLRTATHTADGLPSRRPLRPARAPMCKCGEQCDNEVKPTRSKERP</sequence>
<dbReference type="PROSITE" id="PS51186">
    <property type="entry name" value="GNAT"/>
    <property type="match status" value="1"/>
</dbReference>
<dbReference type="EMBL" id="FXZC01000003">
    <property type="protein sequence ID" value="SMX82064.1"/>
    <property type="molecule type" value="Genomic_DNA"/>
</dbReference>
<evidence type="ECO:0000313" key="3">
    <source>
        <dbReference type="EMBL" id="SMX82064.1"/>
    </source>
</evidence>
<accession>A0A2H1J3U4</accession>
<proteinExistence type="predicted"/>
<dbReference type="GO" id="GO:0016747">
    <property type="term" value="F:acyltransferase activity, transferring groups other than amino-acyl groups"/>
    <property type="evidence" value="ECO:0007669"/>
    <property type="project" value="InterPro"/>
</dbReference>
<feature type="region of interest" description="Disordered" evidence="1">
    <location>
        <begin position="148"/>
        <end position="240"/>
    </location>
</feature>